<dbReference type="Gramene" id="PGSC0003DMT400096263">
    <property type="protein sequence ID" value="PGSC0003DMT400096263"/>
    <property type="gene ID" value="PGSC0003DMG400045834"/>
</dbReference>
<reference evidence="1" key="2">
    <citation type="submission" date="2015-06" db="UniProtKB">
        <authorList>
            <consortium name="EnsemblPlants"/>
        </authorList>
    </citation>
    <scope>IDENTIFICATION</scope>
    <source>
        <strain evidence="1">DM1-3 516 R44</strain>
    </source>
</reference>
<keyword evidence="2" id="KW-1185">Reference proteome</keyword>
<protein>
    <submittedName>
        <fullName evidence="1">Uncharacterized protein</fullName>
    </submittedName>
</protein>
<dbReference type="HOGENOM" id="CLU_1725552_0_0_1"/>
<dbReference type="EnsemblPlants" id="PGSC0003DMT400096263">
    <property type="protein sequence ID" value="PGSC0003DMT400096263"/>
    <property type="gene ID" value="PGSC0003DMG400045834"/>
</dbReference>
<dbReference type="Proteomes" id="UP000011115">
    <property type="component" value="Unassembled WGS sequence"/>
</dbReference>
<evidence type="ECO:0000313" key="1">
    <source>
        <dbReference type="EnsemblPlants" id="PGSC0003DMT400096263"/>
    </source>
</evidence>
<dbReference type="AlphaFoldDB" id="M1DY26"/>
<dbReference type="InParanoid" id="M1DY26"/>
<sequence>MVDNSEEIGLPKVAIVYPSTAEQNELIAQLMQQIAEFWVEIQKMQDLPNPGMTANIPGDRRPLLYFPPLNSSAEHFITPPSNPIQNPSTIDLPTPIPITPSPHIKHRLILKIPTLKPSLSLKTRMQTMLRLFPILKTKIQTFKHSQDILGSS</sequence>
<reference evidence="2" key="1">
    <citation type="journal article" date="2011" name="Nature">
        <title>Genome sequence and analysis of the tuber crop potato.</title>
        <authorList>
            <consortium name="The Potato Genome Sequencing Consortium"/>
        </authorList>
    </citation>
    <scope>NUCLEOTIDE SEQUENCE [LARGE SCALE GENOMIC DNA]</scope>
    <source>
        <strain evidence="2">cv. DM1-3 516 R44</strain>
    </source>
</reference>
<evidence type="ECO:0000313" key="2">
    <source>
        <dbReference type="Proteomes" id="UP000011115"/>
    </source>
</evidence>
<name>M1DY26_SOLTU</name>
<dbReference type="PaxDb" id="4113-PGSC0003DMT400096263"/>
<accession>M1DY26</accession>
<organism evidence="1 2">
    <name type="scientific">Solanum tuberosum</name>
    <name type="common">Potato</name>
    <dbReference type="NCBI Taxonomy" id="4113"/>
    <lineage>
        <taxon>Eukaryota</taxon>
        <taxon>Viridiplantae</taxon>
        <taxon>Streptophyta</taxon>
        <taxon>Embryophyta</taxon>
        <taxon>Tracheophyta</taxon>
        <taxon>Spermatophyta</taxon>
        <taxon>Magnoliopsida</taxon>
        <taxon>eudicotyledons</taxon>
        <taxon>Gunneridae</taxon>
        <taxon>Pentapetalae</taxon>
        <taxon>asterids</taxon>
        <taxon>lamiids</taxon>
        <taxon>Solanales</taxon>
        <taxon>Solanaceae</taxon>
        <taxon>Solanoideae</taxon>
        <taxon>Solaneae</taxon>
        <taxon>Solanum</taxon>
    </lineage>
</organism>
<proteinExistence type="predicted"/>